<proteinExistence type="predicted"/>
<dbReference type="Proteomes" id="UP000273809">
    <property type="component" value="Plasmid pACRY43158"/>
</dbReference>
<evidence type="ECO:0000256" key="1">
    <source>
        <dbReference type="SAM" id="Phobius"/>
    </source>
</evidence>
<dbReference type="RefSeq" id="WP_121443319.1">
    <property type="nucleotide sequence ID" value="NZ_CP021073.1"/>
</dbReference>
<organism evidence="2 3">
    <name type="scientific">Aliarcobacter cryaerophilus ATCC 43158</name>
    <dbReference type="NCBI Taxonomy" id="1032070"/>
    <lineage>
        <taxon>Bacteria</taxon>
        <taxon>Pseudomonadati</taxon>
        <taxon>Campylobacterota</taxon>
        <taxon>Epsilonproteobacteria</taxon>
        <taxon>Campylobacterales</taxon>
        <taxon>Arcobacteraceae</taxon>
        <taxon>Aliarcobacter</taxon>
    </lineage>
</organism>
<keyword evidence="1" id="KW-1133">Transmembrane helix</keyword>
<dbReference type="KEGG" id="acre:ACRYA_a0077"/>
<dbReference type="SUPFAM" id="SSF50156">
    <property type="entry name" value="PDZ domain-like"/>
    <property type="match status" value="1"/>
</dbReference>
<accession>A0AAD0XB85</accession>
<evidence type="ECO:0000313" key="2">
    <source>
        <dbReference type="EMBL" id="AYJ81202.1"/>
    </source>
</evidence>
<keyword evidence="1" id="KW-0812">Transmembrane</keyword>
<dbReference type="Gene3D" id="2.30.42.10">
    <property type="match status" value="1"/>
</dbReference>
<geneLocation type="plasmid" evidence="3">
    <name>pacry43158</name>
</geneLocation>
<reference evidence="2 3" key="1">
    <citation type="submission" date="2018-10" db="EMBL/GenBank/DDBJ databases">
        <title>Complete genome sequences of Arcobacter cryaerophilus strains ATCC 43158 and ATCC 49615.</title>
        <authorList>
            <person name="Miller W.G."/>
            <person name="Yee E."/>
            <person name="Bono J.L."/>
        </authorList>
    </citation>
    <scope>NUCLEOTIDE SEQUENCE [LARGE SCALE GENOMIC DNA]</scope>
    <source>
        <strain evidence="2 3">ATCC 43158</strain>
        <plasmid evidence="3">pacry43158</plasmid>
    </source>
</reference>
<evidence type="ECO:0000313" key="3">
    <source>
        <dbReference type="Proteomes" id="UP000273809"/>
    </source>
</evidence>
<name>A0AAD0XB85_9BACT</name>
<dbReference type="AlphaFoldDB" id="A0AAD0XB85"/>
<dbReference type="GeneID" id="39475562"/>
<keyword evidence="1" id="KW-0472">Membrane</keyword>
<gene>
    <name evidence="2" type="ORF">ACRYA_a0077</name>
</gene>
<dbReference type="EMBL" id="CP032824">
    <property type="protein sequence ID" value="AYJ81202.1"/>
    <property type="molecule type" value="Genomic_DNA"/>
</dbReference>
<dbReference type="InterPro" id="IPR036034">
    <property type="entry name" value="PDZ_sf"/>
</dbReference>
<feature type="transmembrane region" description="Helical" evidence="1">
    <location>
        <begin position="12"/>
        <end position="33"/>
    </location>
</feature>
<protein>
    <submittedName>
        <fullName evidence="2">Type II secretion/transformation system, C protein</fullName>
    </submittedName>
</protein>
<keyword evidence="2" id="KW-0614">Plasmid</keyword>
<sequence length="276" mass="31918">MNINFSKIFETILPFIYMVIFIYLFSTVLFFFLPKSGVTFLDSNKAVLDYKRYEFYIKSSDMIDNKDFSIQNSTQTLDKYELKAIVSTKSGGLVIIEEKAGAKENLILSVGQKINGYLLKKVYKNHIVFTKNNQEYFLKIDDEKLTNFNSKNNNISSEHLDNNNNNDIFIKDNIITISKMQIDTYLSNIEKIRNSIILTEVIGVGSIEGFRVERIMNDDFNKLGLQDGDIIKTINSKKLSSYEDLSRSFDNIGNIRYISIEILRNNEIMGLNYEIN</sequence>